<dbReference type="SUPFAM" id="SSF57667">
    <property type="entry name" value="beta-beta-alpha zinc fingers"/>
    <property type="match status" value="1"/>
</dbReference>
<accession>A0A899FVN8</accession>
<gene>
    <name evidence="6" type="ORF">MERGE_000267</name>
</gene>
<dbReference type="Gene3D" id="3.30.160.60">
    <property type="entry name" value="Classic Zinc Finger"/>
    <property type="match status" value="1"/>
</dbReference>
<dbReference type="InterPro" id="IPR013087">
    <property type="entry name" value="Znf_C2H2_type"/>
</dbReference>
<dbReference type="FunFam" id="3.30.160.60:FF:000446">
    <property type="entry name" value="Zinc finger protein"/>
    <property type="match status" value="1"/>
</dbReference>
<dbReference type="EMBL" id="CP054532">
    <property type="protein sequence ID" value="QSL64112.1"/>
    <property type="molecule type" value="Genomic_DNA"/>
</dbReference>
<evidence type="ECO:0000256" key="2">
    <source>
        <dbReference type="ARBA" id="ARBA00022771"/>
    </source>
</evidence>
<keyword evidence="2 4" id="KW-0863">Zinc-finger</keyword>
<dbReference type="Proteomes" id="UP000663699">
    <property type="component" value="Chromosome 1"/>
</dbReference>
<protein>
    <recommendedName>
        <fullName evidence="5">C2H2-type domain-containing protein</fullName>
    </recommendedName>
</protein>
<evidence type="ECO:0000313" key="7">
    <source>
        <dbReference type="Proteomes" id="UP000663699"/>
    </source>
</evidence>
<dbReference type="PROSITE" id="PS00028">
    <property type="entry name" value="ZINC_FINGER_C2H2_1"/>
    <property type="match status" value="1"/>
</dbReference>
<dbReference type="InterPro" id="IPR036236">
    <property type="entry name" value="Znf_C2H2_sf"/>
</dbReference>
<evidence type="ECO:0000256" key="1">
    <source>
        <dbReference type="ARBA" id="ARBA00022723"/>
    </source>
</evidence>
<feature type="domain" description="C2H2-type" evidence="5">
    <location>
        <begin position="126"/>
        <end position="152"/>
    </location>
</feature>
<name>A0A899FVN8_9ASCO</name>
<reference evidence="6" key="1">
    <citation type="submission" date="2020-06" db="EMBL/GenBank/DDBJ databases">
        <title>Genomes of multiple members of Pneumocystis genus reveal paths to human pathogen Pneumocystis jirovecii.</title>
        <authorList>
            <person name="Cisse O.H."/>
            <person name="Ma L."/>
            <person name="Dekker J."/>
            <person name="Khil P."/>
            <person name="Jo J."/>
            <person name="Brenchley J."/>
            <person name="Blair R."/>
            <person name="Pahar B."/>
            <person name="Chabe M."/>
            <person name="Van Rompay K.A."/>
            <person name="Keesler R."/>
            <person name="Sukura A."/>
            <person name="Hirsch V."/>
            <person name="Kutty G."/>
            <person name="Liu Y."/>
            <person name="Peng L."/>
            <person name="Chen J."/>
            <person name="Song J."/>
            <person name="Weissenbacher-Lang C."/>
            <person name="Xu J."/>
            <person name="Upham N.S."/>
            <person name="Stajich J.E."/>
            <person name="Cuomo C.A."/>
            <person name="Cushion M.T."/>
            <person name="Kovacs J.A."/>
        </authorList>
    </citation>
    <scope>NUCLEOTIDE SEQUENCE</scope>
    <source>
        <strain evidence="6">2A</strain>
    </source>
</reference>
<dbReference type="GO" id="GO:0008270">
    <property type="term" value="F:zinc ion binding"/>
    <property type="evidence" value="ECO:0007669"/>
    <property type="project" value="UniProtKB-KW"/>
</dbReference>
<dbReference type="SMART" id="SM00355">
    <property type="entry name" value="ZnF_C2H2"/>
    <property type="match status" value="1"/>
</dbReference>
<evidence type="ECO:0000256" key="3">
    <source>
        <dbReference type="ARBA" id="ARBA00022833"/>
    </source>
</evidence>
<dbReference type="PROSITE" id="PS50157">
    <property type="entry name" value="ZINC_FINGER_C2H2_2"/>
    <property type="match status" value="1"/>
</dbReference>
<dbReference type="Pfam" id="PF00096">
    <property type="entry name" value="zf-C2H2"/>
    <property type="match status" value="1"/>
</dbReference>
<evidence type="ECO:0000313" key="6">
    <source>
        <dbReference type="EMBL" id="QSL64112.1"/>
    </source>
</evidence>
<keyword evidence="1" id="KW-0479">Metal-binding</keyword>
<evidence type="ECO:0000256" key="4">
    <source>
        <dbReference type="PROSITE-ProRule" id="PRU00042"/>
    </source>
</evidence>
<dbReference type="AlphaFoldDB" id="A0A899FVN8"/>
<evidence type="ECO:0000259" key="5">
    <source>
        <dbReference type="PROSITE" id="PS50157"/>
    </source>
</evidence>
<sequence length="152" mass="17442">MYSNNLPYIDYSVPISLPCITNLSSQSLLLNNNSFLYLPELKLSKSLKAKEKRTLPPISSLFGSNEQKSDHSSLSCFLNIDRSLCVSSDSLQQPLDTPFIQQTTNKTRNNMNIRFHTPYEYNLRPFTCSASDCKRSFSSESNIKRHMRLHKL</sequence>
<organism evidence="6 7">
    <name type="scientific">Pneumocystis wakefieldiae</name>
    <dbReference type="NCBI Taxonomy" id="38082"/>
    <lineage>
        <taxon>Eukaryota</taxon>
        <taxon>Fungi</taxon>
        <taxon>Dikarya</taxon>
        <taxon>Ascomycota</taxon>
        <taxon>Taphrinomycotina</taxon>
        <taxon>Pneumocystomycetes</taxon>
        <taxon>Pneumocystaceae</taxon>
        <taxon>Pneumocystis</taxon>
    </lineage>
</organism>
<keyword evidence="7" id="KW-1185">Reference proteome</keyword>
<dbReference type="OrthoDB" id="6077919at2759"/>
<proteinExistence type="predicted"/>
<keyword evidence="3" id="KW-0862">Zinc</keyword>